<evidence type="ECO:0000256" key="1">
    <source>
        <dbReference type="SAM" id="MobiDB-lite"/>
    </source>
</evidence>
<reference evidence="2 3" key="1">
    <citation type="submission" date="2019-05" db="EMBL/GenBank/DDBJ databases">
        <title>Another draft genome of Portunus trituberculatus and its Hox gene families provides insights of decapod evolution.</title>
        <authorList>
            <person name="Jeong J.-H."/>
            <person name="Song I."/>
            <person name="Kim S."/>
            <person name="Choi T."/>
            <person name="Kim D."/>
            <person name="Ryu S."/>
            <person name="Kim W."/>
        </authorList>
    </citation>
    <scope>NUCLEOTIDE SEQUENCE [LARGE SCALE GENOMIC DNA]</scope>
    <source>
        <tissue evidence="2">Muscle</tissue>
    </source>
</reference>
<name>A0A5B7HNW4_PORTR</name>
<feature type="region of interest" description="Disordered" evidence="1">
    <location>
        <begin position="112"/>
        <end position="132"/>
    </location>
</feature>
<gene>
    <name evidence="2" type="ORF">E2C01_065622</name>
</gene>
<accession>A0A5B7HNW4</accession>
<keyword evidence="3" id="KW-1185">Reference proteome</keyword>
<protein>
    <submittedName>
        <fullName evidence="2">Uncharacterized protein</fullName>
    </submittedName>
</protein>
<evidence type="ECO:0000313" key="2">
    <source>
        <dbReference type="EMBL" id="MPC71345.1"/>
    </source>
</evidence>
<dbReference type="Proteomes" id="UP000324222">
    <property type="component" value="Unassembled WGS sequence"/>
</dbReference>
<feature type="compositionally biased region" description="Low complexity" evidence="1">
    <location>
        <begin position="65"/>
        <end position="77"/>
    </location>
</feature>
<dbReference type="AlphaFoldDB" id="A0A5B7HNW4"/>
<sequence length="147" mass="16440">MIRTRAHGDPSDPKARMIPQKLHQYSDGMRLQTSHPPVSQSLHPLTTHAEPSPSTSTRDTKHQHTAPPHQQPQALLPDSRAHNSPKLLPHSSPLTDSYCYWILESIIYPSQPPVSKGIDVAPRENSYPGRVKRRFGGDEYAISSPRT</sequence>
<organism evidence="2 3">
    <name type="scientific">Portunus trituberculatus</name>
    <name type="common">Swimming crab</name>
    <name type="synonym">Neptunus trituberculatus</name>
    <dbReference type="NCBI Taxonomy" id="210409"/>
    <lineage>
        <taxon>Eukaryota</taxon>
        <taxon>Metazoa</taxon>
        <taxon>Ecdysozoa</taxon>
        <taxon>Arthropoda</taxon>
        <taxon>Crustacea</taxon>
        <taxon>Multicrustacea</taxon>
        <taxon>Malacostraca</taxon>
        <taxon>Eumalacostraca</taxon>
        <taxon>Eucarida</taxon>
        <taxon>Decapoda</taxon>
        <taxon>Pleocyemata</taxon>
        <taxon>Brachyura</taxon>
        <taxon>Eubrachyura</taxon>
        <taxon>Portunoidea</taxon>
        <taxon>Portunidae</taxon>
        <taxon>Portuninae</taxon>
        <taxon>Portunus</taxon>
    </lineage>
</organism>
<dbReference type="EMBL" id="VSRR010032721">
    <property type="protein sequence ID" value="MPC71345.1"/>
    <property type="molecule type" value="Genomic_DNA"/>
</dbReference>
<evidence type="ECO:0000313" key="3">
    <source>
        <dbReference type="Proteomes" id="UP000324222"/>
    </source>
</evidence>
<feature type="compositionally biased region" description="Basic and acidic residues" evidence="1">
    <location>
        <begin position="1"/>
        <end position="15"/>
    </location>
</feature>
<comment type="caution">
    <text evidence="2">The sequence shown here is derived from an EMBL/GenBank/DDBJ whole genome shotgun (WGS) entry which is preliminary data.</text>
</comment>
<proteinExistence type="predicted"/>
<feature type="compositionally biased region" description="Polar residues" evidence="1">
    <location>
        <begin position="31"/>
        <end position="44"/>
    </location>
</feature>
<feature type="region of interest" description="Disordered" evidence="1">
    <location>
        <begin position="1"/>
        <end position="91"/>
    </location>
</feature>